<evidence type="ECO:0000313" key="4">
    <source>
        <dbReference type="EMBL" id="MEZ3168831.1"/>
    </source>
</evidence>
<evidence type="ECO:0000313" key="6">
    <source>
        <dbReference type="Proteomes" id="UP001567571"/>
    </source>
</evidence>
<keyword evidence="2" id="KW-1133">Transmembrane helix</keyword>
<reference evidence="4 6" key="3">
    <citation type="submission" date="2024-06" db="EMBL/GenBank/DDBJ databases">
        <title>Halorubrum miltondacostae sp. nov., a potential PHA producer isolated from an inland solar saltern in Rio Maior, Portugal.</title>
        <authorList>
            <person name="Albuquerque L."/>
            <person name="Viver T."/>
            <person name="Barroso C."/>
            <person name="Claudino R."/>
            <person name="Galvan M."/>
            <person name="Simoes G."/>
            <person name="Lobo Da Cunha A."/>
            <person name="Egas C."/>
        </authorList>
    </citation>
    <scope>NUCLEOTIDE SEQUENCE [LARGE SCALE GENOMIC DNA]</scope>
    <source>
        <strain evidence="4 6">DSM 18646</strain>
    </source>
</reference>
<feature type="transmembrane region" description="Helical" evidence="2">
    <location>
        <begin position="315"/>
        <end position="336"/>
    </location>
</feature>
<evidence type="ECO:0000313" key="5">
    <source>
        <dbReference type="Proteomes" id="UP001501425"/>
    </source>
</evidence>
<name>A0AAV3SVB2_9EURY</name>
<evidence type="ECO:0000313" key="3">
    <source>
        <dbReference type="EMBL" id="GAA0545573.1"/>
    </source>
</evidence>
<keyword evidence="2" id="KW-0812">Transmembrane</keyword>
<dbReference type="EMBL" id="BAAADQ010000012">
    <property type="protein sequence ID" value="GAA0545573.1"/>
    <property type="molecule type" value="Genomic_DNA"/>
</dbReference>
<protein>
    <submittedName>
        <fullName evidence="3">Uncharacterized protein</fullName>
    </submittedName>
</protein>
<keyword evidence="6" id="KW-1185">Reference proteome</keyword>
<keyword evidence="2" id="KW-0472">Membrane</keyword>
<dbReference type="RefSeq" id="WP_343778841.1">
    <property type="nucleotide sequence ID" value="NZ_BAAADQ010000012.1"/>
</dbReference>
<gene>
    <name evidence="4" type="ORF">ABNG02_16075</name>
    <name evidence="3" type="ORF">GCM10008994_20600</name>
</gene>
<accession>A0AAV3SVB2</accession>
<feature type="transmembrane region" description="Helical" evidence="2">
    <location>
        <begin position="241"/>
        <end position="263"/>
    </location>
</feature>
<reference evidence="3" key="2">
    <citation type="submission" date="2023-12" db="EMBL/GenBank/DDBJ databases">
        <authorList>
            <person name="Sun Q."/>
            <person name="Inoue M."/>
        </authorList>
    </citation>
    <scope>NUCLEOTIDE SEQUENCE</scope>
    <source>
        <strain evidence="3">JCM 14265</strain>
    </source>
</reference>
<dbReference type="EMBL" id="JBEDNW010000011">
    <property type="protein sequence ID" value="MEZ3168831.1"/>
    <property type="molecule type" value="Genomic_DNA"/>
</dbReference>
<dbReference type="Proteomes" id="UP001501425">
    <property type="component" value="Unassembled WGS sequence"/>
</dbReference>
<proteinExistence type="predicted"/>
<dbReference type="AlphaFoldDB" id="A0AAV3SVB2"/>
<feature type="transmembrane region" description="Helical" evidence="2">
    <location>
        <begin position="284"/>
        <end position="303"/>
    </location>
</feature>
<dbReference type="Proteomes" id="UP001567571">
    <property type="component" value="Unassembled WGS sequence"/>
</dbReference>
<evidence type="ECO:0000256" key="1">
    <source>
        <dbReference type="SAM" id="MobiDB-lite"/>
    </source>
</evidence>
<reference evidence="3" key="1">
    <citation type="journal article" date="2014" name="Int. J. Syst. Evol. Microbiol.">
        <title>Complete genome sequence of Corynebacterium casei LMG S-19264T (=DSM 44701T), isolated from a smear-ripened cheese.</title>
        <authorList>
            <consortium name="US DOE Joint Genome Institute (JGI-PGF)"/>
            <person name="Walter F."/>
            <person name="Albersmeier A."/>
            <person name="Kalinowski J."/>
            <person name="Ruckert C."/>
        </authorList>
    </citation>
    <scope>NUCLEOTIDE SEQUENCE</scope>
    <source>
        <strain evidence="3">JCM 14265</strain>
    </source>
</reference>
<evidence type="ECO:0000256" key="2">
    <source>
        <dbReference type="SAM" id="Phobius"/>
    </source>
</evidence>
<feature type="region of interest" description="Disordered" evidence="1">
    <location>
        <begin position="1"/>
        <end position="30"/>
    </location>
</feature>
<organism evidence="3 5">
    <name type="scientific">Halorubrum ejinorense</name>
    <dbReference type="NCBI Taxonomy" id="425309"/>
    <lineage>
        <taxon>Archaea</taxon>
        <taxon>Methanobacteriati</taxon>
        <taxon>Methanobacteriota</taxon>
        <taxon>Stenosarchaea group</taxon>
        <taxon>Halobacteria</taxon>
        <taxon>Halobacteriales</taxon>
        <taxon>Haloferacaceae</taxon>
        <taxon>Halorubrum</taxon>
    </lineage>
</organism>
<sequence>MSPPDQASAIQKRPLSATGSGTPVDARDRFTGPRFLTRGFVNRAAYVRLHAELSTARPEFELLAERTRSEDDSWVAYGRELLAMAEADLRSGALDEAWRHLHTAKRLEVYGLEKLEGIDSNHDRGSELRTRAAVIRGEALDALGGWPRQAVVDLLCDETEALKDEITGAELRAASRILDDQYESVYLNRSERQRQFNQLVLMGALSGLTLLALTLLDWVWNGTSGLTGSVASLLETPWGEPATATPGFAVFMIIAGVMGASLFGMRSLRNRSLSTKIPQQINQLTVTGARGVIGAISALLFYFVLQTPLLQNGTIIADDVITAPIMVVIGFAAGYAERMAPNVVATVASVTEPSETAEQNSNQ</sequence>
<feature type="transmembrane region" description="Helical" evidence="2">
    <location>
        <begin position="199"/>
        <end position="221"/>
    </location>
</feature>
<comment type="caution">
    <text evidence="3">The sequence shown here is derived from an EMBL/GenBank/DDBJ whole genome shotgun (WGS) entry which is preliminary data.</text>
</comment>